<dbReference type="Proteomes" id="UP001327560">
    <property type="component" value="Chromosome 7"/>
</dbReference>
<feature type="compositionally biased region" description="Polar residues" evidence="1">
    <location>
        <begin position="643"/>
        <end position="654"/>
    </location>
</feature>
<feature type="compositionally biased region" description="Polar residues" evidence="1">
    <location>
        <begin position="449"/>
        <end position="466"/>
    </location>
</feature>
<accession>A0AAQ3KS61</accession>
<dbReference type="PANTHER" id="PTHR32010:SF18">
    <property type="entry name" value="DUF789 FAMILY PROTEIN"/>
    <property type="match status" value="1"/>
</dbReference>
<reference evidence="2 3" key="1">
    <citation type="submission" date="2023-10" db="EMBL/GenBank/DDBJ databases">
        <title>Chromosome-scale genome assembly provides insights into flower coloration mechanisms of Canna indica.</title>
        <authorList>
            <person name="Li C."/>
        </authorList>
    </citation>
    <scope>NUCLEOTIDE SEQUENCE [LARGE SCALE GENOMIC DNA]</scope>
    <source>
        <tissue evidence="2">Flower</tissue>
    </source>
</reference>
<evidence type="ECO:0000313" key="2">
    <source>
        <dbReference type="EMBL" id="WOL13370.1"/>
    </source>
</evidence>
<dbReference type="InterPro" id="IPR008507">
    <property type="entry name" value="DUF789"/>
</dbReference>
<feature type="compositionally biased region" description="Basic residues" evidence="1">
    <location>
        <begin position="469"/>
        <end position="481"/>
    </location>
</feature>
<evidence type="ECO:0000256" key="1">
    <source>
        <dbReference type="SAM" id="MobiDB-lite"/>
    </source>
</evidence>
<dbReference type="EMBL" id="CP136896">
    <property type="protein sequence ID" value="WOL13370.1"/>
    <property type="molecule type" value="Genomic_DNA"/>
</dbReference>
<dbReference type="Pfam" id="PF05623">
    <property type="entry name" value="DUF789"/>
    <property type="match status" value="1"/>
</dbReference>
<feature type="region of interest" description="Disordered" evidence="1">
    <location>
        <begin position="141"/>
        <end position="164"/>
    </location>
</feature>
<dbReference type="AlphaFoldDB" id="A0AAQ3KS61"/>
<sequence length="1180" mass="131377">MIKDKESPCCPLGLIPSSRSSQQEPVEMLLGQRTTNCKIEKECNVPELASRNSYEKWVISTFTSLPANAYWKLSSFLPPLKVVDQKNYFGSRAFSSKDMQSPSSPLEANFQVKKSTEDTDCVKLAPFNSSSRANISCQSQNRSKLAKKVNHSSNTSSSGLVSGTSSDSVNSLNADCSNFLLHDIHIMEEAVKEYGRTHSKKRGKQYKRTIQQRVSGKKFFGNLDKAVPSSLSVKNLTVDDLNNNGQMDLKSCAPPIGDTDVSGLIVSPQKFPSAKFSCNNISCQNVASTSTQAADPSTFGVYTKNVHGVANISLHDNSLTASRHENVSEDASVVDSSLDSWSCNFTENFGDDIEVHASAILMKEGRASSSGVLRLGSRELDTPFNRINVDSCAMNIEMSNARCTGIHSNDILTSRKNAETVECVKQACRSNEFQPGISKRGRMRREHVGSQSINVENSFRPSNSQGPRGKNKKGPVWKKRQKSDSEAHIFKPKDVCILSPTVGEASDASKKTLKHEQILRKKEKTRRSCKCYFSDEKTNAEFCQVASDVVKLDQSHVKPTADSLKHNVERKCRIVSKQANYFSRSEYVTVNTYIPKVLEHHVHKKEGLKTSPLIHHETTSLNSCSRTYRQHDPANLVDDNHSRATTGTCSPSKATSPTISSMGYNGSLVAADTESGLHSCGQKLNKCDCATWNSKYFGSMHEGITEPAAKCNSCINLENRTSYTDACNLKNVRRTIQKCVPLWKKKSVVLDMGHDLAMPIARKGHATHSSDAKVDLMISKNQYPHPSDGYWFPSLKSSSKEMKAPSAKYAPSTNQSCAHSTEPICNMDALFNSEKIQNNGQIQKINPVANFERFICSASPIIDQSHCEASYSQQVIGPSFGWHQIPNISLKRLWHWYEEPGCFGLEVKAEDHRVSNNSTYEFNAYFVPYLSAVQLFGNSCTTSQDSKVEKTLTTLSTSDSLPIFSKLLPQPHKGNSGCFSNLSSTQPEPAELVRPKNTDNGELIFEFFESDQPPIRRPLYEKIRELVNDHLTGQIFGDPMKLESNLHDLHPASWFSVAWYPIYRIPYGKFRAAFLTYHSLSHFAHQSSSCSPTVLNPIVCPVVGLLAYNDKAESWFPVRDLDSKAIQSGVPRSNPPELEKERLRTLKQTAFMMSRAVVTKGNQKTVNQHPDHEFFLSRNW</sequence>
<feature type="region of interest" description="Disordered" evidence="1">
    <location>
        <begin position="438"/>
        <end position="485"/>
    </location>
</feature>
<keyword evidence="3" id="KW-1185">Reference proteome</keyword>
<name>A0AAQ3KS61_9LILI</name>
<gene>
    <name evidence="2" type="ORF">Cni_G22140</name>
</gene>
<feature type="compositionally biased region" description="Low complexity" evidence="1">
    <location>
        <begin position="152"/>
        <end position="164"/>
    </location>
</feature>
<dbReference type="PANTHER" id="PTHR32010">
    <property type="entry name" value="PHOTOSYSTEM II STABILITY/ASSEMBLY FACTOR HCF136, CHLOROPLASTIC"/>
    <property type="match status" value="1"/>
</dbReference>
<feature type="region of interest" description="Disordered" evidence="1">
    <location>
        <begin position="633"/>
        <end position="654"/>
    </location>
</feature>
<evidence type="ECO:0000313" key="3">
    <source>
        <dbReference type="Proteomes" id="UP001327560"/>
    </source>
</evidence>
<protein>
    <submittedName>
        <fullName evidence="2">Uncharacterized protein</fullName>
    </submittedName>
</protein>
<proteinExistence type="predicted"/>
<organism evidence="2 3">
    <name type="scientific">Canna indica</name>
    <name type="common">Indian-shot</name>
    <dbReference type="NCBI Taxonomy" id="4628"/>
    <lineage>
        <taxon>Eukaryota</taxon>
        <taxon>Viridiplantae</taxon>
        <taxon>Streptophyta</taxon>
        <taxon>Embryophyta</taxon>
        <taxon>Tracheophyta</taxon>
        <taxon>Spermatophyta</taxon>
        <taxon>Magnoliopsida</taxon>
        <taxon>Liliopsida</taxon>
        <taxon>Zingiberales</taxon>
        <taxon>Cannaceae</taxon>
        <taxon>Canna</taxon>
    </lineage>
</organism>